<dbReference type="STRING" id="1707952.A6A03_05575"/>
<proteinExistence type="predicted"/>
<keyword evidence="1" id="KW-0812">Transmembrane</keyword>
<feature type="transmembrane region" description="Helical" evidence="1">
    <location>
        <begin position="95"/>
        <end position="113"/>
    </location>
</feature>
<keyword evidence="1" id="KW-1133">Transmembrane helix</keyword>
<dbReference type="OrthoDB" id="164972at2"/>
<dbReference type="RefSeq" id="WP_066791452.1">
    <property type="nucleotide sequence ID" value="NZ_LWQS01000114.1"/>
</dbReference>
<comment type="caution">
    <text evidence="2">The sequence shown here is derived from an EMBL/GenBank/DDBJ whole genome shotgun (WGS) entry which is preliminary data.</text>
</comment>
<organism evidence="2 3">
    <name type="scientific">Chloroflexus islandicus</name>
    <dbReference type="NCBI Taxonomy" id="1707952"/>
    <lineage>
        <taxon>Bacteria</taxon>
        <taxon>Bacillati</taxon>
        <taxon>Chloroflexota</taxon>
        <taxon>Chloroflexia</taxon>
        <taxon>Chloroflexales</taxon>
        <taxon>Chloroflexineae</taxon>
        <taxon>Chloroflexaceae</taxon>
        <taxon>Chloroflexus</taxon>
    </lineage>
</organism>
<dbReference type="Proteomes" id="UP000078287">
    <property type="component" value="Unassembled WGS sequence"/>
</dbReference>
<name>A0A178LSY4_9CHLR</name>
<sequence>MNPVPDLSQRTRRYWMIDGLPELLIGSIFLFTGLAQLAPLVAPANIAGWANLLLPLVLLPLILLGRRILHALKMRITYPRTGYVAYHQPPRWQRALGGLAGIGVGIALANLTFNAQLAAAMMPALTGFTLAAGLGYLGAYLGMRRFYALAAFVAALGLLMYWMPIDGFLGASLVIAAAGVWMLIAGSVTLYHYLQHTQIEA</sequence>
<dbReference type="EMBL" id="LWQS01000114">
    <property type="protein sequence ID" value="OAN37112.1"/>
    <property type="molecule type" value="Genomic_DNA"/>
</dbReference>
<evidence type="ECO:0000256" key="1">
    <source>
        <dbReference type="SAM" id="Phobius"/>
    </source>
</evidence>
<feature type="transmembrane region" description="Helical" evidence="1">
    <location>
        <begin position="169"/>
        <end position="194"/>
    </location>
</feature>
<evidence type="ECO:0000313" key="2">
    <source>
        <dbReference type="EMBL" id="OAN37112.1"/>
    </source>
</evidence>
<feature type="transmembrane region" description="Helical" evidence="1">
    <location>
        <begin position="20"/>
        <end position="40"/>
    </location>
</feature>
<dbReference type="AlphaFoldDB" id="A0A178LSY4"/>
<feature type="transmembrane region" description="Helical" evidence="1">
    <location>
        <begin position="46"/>
        <end position="65"/>
    </location>
</feature>
<feature type="transmembrane region" description="Helical" evidence="1">
    <location>
        <begin position="146"/>
        <end position="163"/>
    </location>
</feature>
<gene>
    <name evidence="2" type="ORF">A6A03_05575</name>
</gene>
<keyword evidence="1" id="KW-0472">Membrane</keyword>
<accession>A0A178LSY4</accession>
<feature type="transmembrane region" description="Helical" evidence="1">
    <location>
        <begin position="119"/>
        <end position="139"/>
    </location>
</feature>
<keyword evidence="3" id="KW-1185">Reference proteome</keyword>
<evidence type="ECO:0000313" key="3">
    <source>
        <dbReference type="Proteomes" id="UP000078287"/>
    </source>
</evidence>
<reference evidence="2 3" key="1">
    <citation type="submission" date="2016-04" db="EMBL/GenBank/DDBJ databases">
        <title>Chloroflexus islandicus sp. nov., a thermophilic filamentous anoxygenic phototrophic bacterium from geyser Strokkur (Iceland).</title>
        <authorList>
            <person name="Gaisin V.A."/>
            <person name="Kalashnikov A.M."/>
            <person name="Sukhacheva M.V."/>
            <person name="Grouzdev D.S."/>
            <person name="Ivanov T.M."/>
            <person name="Kuznetsov B."/>
            <person name="Gorlenko V.M."/>
        </authorList>
    </citation>
    <scope>NUCLEOTIDE SEQUENCE [LARGE SCALE GENOMIC DNA]</scope>
    <source>
        <strain evidence="3">isl-2</strain>
    </source>
</reference>
<protein>
    <submittedName>
        <fullName evidence="2">Uncharacterized protein</fullName>
    </submittedName>
</protein>